<sequence>MHRPQLSTILPVLSLDTPTSAKRPPCLPGGTRGERGGIGIRSCIKAPGRSQRHGTPASAGRTAETGQGSSIVAEHPRISGEDPDQDPAVVQAIGTLPRTRGCSDVPGTLAMPAPVLPADAGVFR</sequence>
<evidence type="ECO:0000313" key="3">
    <source>
        <dbReference type="Proteomes" id="UP000620224"/>
    </source>
</evidence>
<reference evidence="2" key="1">
    <citation type="journal article" date="2014" name="Int. J. Syst. Evol. Microbiol.">
        <title>Complete genome sequence of Corynebacterium casei LMG S-19264T (=DSM 44701T), isolated from a smear-ripened cheese.</title>
        <authorList>
            <consortium name="US DOE Joint Genome Institute (JGI-PGF)"/>
            <person name="Walter F."/>
            <person name="Albersmeier A."/>
            <person name="Kalinowski J."/>
            <person name="Ruckert C."/>
        </authorList>
    </citation>
    <scope>NUCLEOTIDE SEQUENCE</scope>
    <source>
        <strain evidence="2">JCM 4490</strain>
    </source>
</reference>
<keyword evidence="3" id="KW-1185">Reference proteome</keyword>
<reference evidence="2" key="2">
    <citation type="submission" date="2020-09" db="EMBL/GenBank/DDBJ databases">
        <authorList>
            <person name="Sun Q."/>
            <person name="Ohkuma M."/>
        </authorList>
    </citation>
    <scope>NUCLEOTIDE SEQUENCE</scope>
    <source>
        <strain evidence="2">JCM 4490</strain>
    </source>
</reference>
<dbReference type="AlphaFoldDB" id="A0A918J7U5"/>
<protein>
    <submittedName>
        <fullName evidence="2">Uncharacterized protein</fullName>
    </submittedName>
</protein>
<comment type="caution">
    <text evidence="2">The sequence shown here is derived from an EMBL/GenBank/DDBJ whole genome shotgun (WGS) entry which is preliminary data.</text>
</comment>
<accession>A0A918J7U5</accession>
<dbReference type="EMBL" id="BMUE01000007">
    <property type="protein sequence ID" value="GGW56876.1"/>
    <property type="molecule type" value="Genomic_DNA"/>
</dbReference>
<evidence type="ECO:0000256" key="1">
    <source>
        <dbReference type="SAM" id="MobiDB-lite"/>
    </source>
</evidence>
<dbReference type="AntiFam" id="ANF00057">
    <property type="entry name" value="Translation of E. coli type CRISPR repeat"/>
</dbReference>
<gene>
    <name evidence="2" type="ORF">GCM10010503_37640</name>
</gene>
<proteinExistence type="predicted"/>
<name>A0A918J7U5_9ACTN</name>
<evidence type="ECO:0000313" key="2">
    <source>
        <dbReference type="EMBL" id="GGW56876.1"/>
    </source>
</evidence>
<organism evidence="2 3">
    <name type="scientific">Streptomyces lucensis JCM 4490</name>
    <dbReference type="NCBI Taxonomy" id="1306176"/>
    <lineage>
        <taxon>Bacteria</taxon>
        <taxon>Bacillati</taxon>
        <taxon>Actinomycetota</taxon>
        <taxon>Actinomycetes</taxon>
        <taxon>Kitasatosporales</taxon>
        <taxon>Streptomycetaceae</taxon>
        <taxon>Streptomyces</taxon>
    </lineage>
</organism>
<dbReference type="Proteomes" id="UP000620224">
    <property type="component" value="Unassembled WGS sequence"/>
</dbReference>
<feature type="region of interest" description="Disordered" evidence="1">
    <location>
        <begin position="16"/>
        <end position="87"/>
    </location>
</feature>